<protein>
    <submittedName>
        <fullName evidence="1">Uncharacterized protein</fullName>
    </submittedName>
</protein>
<reference evidence="1" key="1">
    <citation type="submission" date="2020-08" db="EMBL/GenBank/DDBJ databases">
        <title>Genomic Encyclopedia of Type Strains, Phase IV (KMG-IV): sequencing the most valuable type-strain genomes for metagenomic binning, comparative biology and taxonomic classification.</title>
        <authorList>
            <person name="Goeker M."/>
        </authorList>
    </citation>
    <scope>NUCLEOTIDE SEQUENCE [LARGE SCALE GENOMIC DNA]</scope>
    <source>
        <strain evidence="1">DSM 105040</strain>
    </source>
</reference>
<evidence type="ECO:0000313" key="2">
    <source>
        <dbReference type="Proteomes" id="UP000585681"/>
    </source>
</evidence>
<dbReference type="Proteomes" id="UP000585681">
    <property type="component" value="Unassembled WGS sequence"/>
</dbReference>
<organism evidence="1 2">
    <name type="scientific">Actibacterium naphthalenivorans</name>
    <dbReference type="NCBI Taxonomy" id="1614693"/>
    <lineage>
        <taxon>Bacteria</taxon>
        <taxon>Pseudomonadati</taxon>
        <taxon>Pseudomonadota</taxon>
        <taxon>Alphaproteobacteria</taxon>
        <taxon>Rhodobacterales</taxon>
        <taxon>Roseobacteraceae</taxon>
        <taxon>Actibacterium</taxon>
    </lineage>
</organism>
<dbReference type="EMBL" id="JACIEQ010000005">
    <property type="protein sequence ID" value="MBB4023345.1"/>
    <property type="molecule type" value="Genomic_DNA"/>
</dbReference>
<name>A0A840CDD7_9RHOB</name>
<accession>A0A840CDD7</accession>
<keyword evidence="2" id="KW-1185">Reference proteome</keyword>
<dbReference type="AlphaFoldDB" id="A0A840CDD7"/>
<sequence length="101" mass="10860">MNTLTKLILGLSLASFLPGCDVDDNRPRHRTVVALKPATVMIDNQSYVVRRSHVTYVDGDPGEVWAIVIGGRPCTCAAPTPAGCRETLRYRQSRGPGPGPA</sequence>
<proteinExistence type="predicted"/>
<gene>
    <name evidence="1" type="ORF">GGR17_003174</name>
</gene>
<dbReference type="RefSeq" id="WP_054539543.1">
    <property type="nucleotide sequence ID" value="NZ_JACIEQ010000005.1"/>
</dbReference>
<comment type="caution">
    <text evidence="1">The sequence shown here is derived from an EMBL/GenBank/DDBJ whole genome shotgun (WGS) entry which is preliminary data.</text>
</comment>
<evidence type="ECO:0000313" key="1">
    <source>
        <dbReference type="EMBL" id="MBB4023345.1"/>
    </source>
</evidence>